<feature type="domain" description="Alpha/beta hydrolase fold-3" evidence="2">
    <location>
        <begin position="88"/>
        <end position="292"/>
    </location>
</feature>
<gene>
    <name evidence="3" type="ORF">QQX02_06425</name>
</gene>
<comment type="caution">
    <text evidence="3">The sequence shown here is derived from an EMBL/GenBank/DDBJ whole genome shotgun (WGS) entry which is preliminary data.</text>
</comment>
<dbReference type="Proteomes" id="UP001172708">
    <property type="component" value="Unassembled WGS sequence"/>
</dbReference>
<evidence type="ECO:0000256" key="1">
    <source>
        <dbReference type="ARBA" id="ARBA00022801"/>
    </source>
</evidence>
<reference evidence="3" key="1">
    <citation type="submission" date="2023-06" db="EMBL/GenBank/DDBJ databases">
        <title>Egi l300058.</title>
        <authorList>
            <person name="Gao L."/>
            <person name="Fang B.-Z."/>
            <person name="Li W.-J."/>
        </authorList>
    </citation>
    <scope>NUCLEOTIDE SEQUENCE</scope>
    <source>
        <strain evidence="3">EGI L300058</strain>
    </source>
</reference>
<evidence type="ECO:0000313" key="4">
    <source>
        <dbReference type="Proteomes" id="UP001172708"/>
    </source>
</evidence>
<proteinExistence type="predicted"/>
<dbReference type="GO" id="GO:0016787">
    <property type="term" value="F:hydrolase activity"/>
    <property type="evidence" value="ECO:0007669"/>
    <property type="project" value="UniProtKB-KW"/>
</dbReference>
<organism evidence="3 4">
    <name type="scientific">Demequina muriae</name>
    <dbReference type="NCBI Taxonomy" id="3051664"/>
    <lineage>
        <taxon>Bacteria</taxon>
        <taxon>Bacillati</taxon>
        <taxon>Actinomycetota</taxon>
        <taxon>Actinomycetes</taxon>
        <taxon>Micrococcales</taxon>
        <taxon>Demequinaceae</taxon>
        <taxon>Demequina</taxon>
    </lineage>
</organism>
<dbReference type="InterPro" id="IPR013094">
    <property type="entry name" value="AB_hydrolase_3"/>
</dbReference>
<dbReference type="InterPro" id="IPR050300">
    <property type="entry name" value="GDXG_lipolytic_enzyme"/>
</dbReference>
<keyword evidence="4" id="KW-1185">Reference proteome</keyword>
<dbReference type="InterPro" id="IPR029058">
    <property type="entry name" value="AB_hydrolase_fold"/>
</dbReference>
<evidence type="ECO:0000313" key="3">
    <source>
        <dbReference type="EMBL" id="MDN4480554.1"/>
    </source>
</evidence>
<protein>
    <submittedName>
        <fullName evidence="3">Alpha/beta hydrolase</fullName>
    </submittedName>
</protein>
<dbReference type="EMBL" id="JAUHQA010000001">
    <property type="protein sequence ID" value="MDN4480554.1"/>
    <property type="molecule type" value="Genomic_DNA"/>
</dbReference>
<name>A0ABT8GGJ1_9MICO</name>
<dbReference type="SUPFAM" id="SSF53474">
    <property type="entry name" value="alpha/beta-Hydrolases"/>
    <property type="match status" value="1"/>
</dbReference>
<dbReference type="Gene3D" id="3.40.50.1820">
    <property type="entry name" value="alpha/beta hydrolase"/>
    <property type="match status" value="1"/>
</dbReference>
<sequence length="322" mass="33736">MNEEPPRPPFDPEVARALAQQQDIIVTTMSHDDIPRVRGLGADVAPTGPLTHGGFDRADLTAPGRGDMPDVPVVVLTPPGHGAPAPVLVFLHGGGMIAGIPESDLDAMADLAHHTGCAVVSVAYRLAPEQPYPAAADDVVTALEWLASGAAPAALDPRRIVLSGISAGGGLAASVALRCRDTDGPRISGLLLMCPMLDHRSNSASALQMIGAGSWDATANATAWEAYLGGAVPTSHASAALADDLSELPPVFIDVGSTETFRDECVDFASRLWQHGGDAELHVWPGGAHAFDMLAPWTRMARTARDTREAWLRRLLTRLPAA</sequence>
<accession>A0ABT8GGJ1</accession>
<evidence type="ECO:0000259" key="2">
    <source>
        <dbReference type="Pfam" id="PF07859"/>
    </source>
</evidence>
<dbReference type="PANTHER" id="PTHR48081:SF8">
    <property type="entry name" value="ALPHA_BETA HYDROLASE FOLD-3 DOMAIN-CONTAINING PROTEIN-RELATED"/>
    <property type="match status" value="1"/>
</dbReference>
<dbReference type="PANTHER" id="PTHR48081">
    <property type="entry name" value="AB HYDROLASE SUPERFAMILY PROTEIN C4A8.06C"/>
    <property type="match status" value="1"/>
</dbReference>
<keyword evidence="1 3" id="KW-0378">Hydrolase</keyword>
<dbReference type="RefSeq" id="WP_301141976.1">
    <property type="nucleotide sequence ID" value="NZ_JAUHQA010000001.1"/>
</dbReference>
<dbReference type="Pfam" id="PF07859">
    <property type="entry name" value="Abhydrolase_3"/>
    <property type="match status" value="1"/>
</dbReference>